<evidence type="ECO:0000313" key="1">
    <source>
        <dbReference type="EMBL" id="KKL28703.1"/>
    </source>
</evidence>
<comment type="caution">
    <text evidence="1">The sequence shown here is derived from an EMBL/GenBank/DDBJ whole genome shotgun (WGS) entry which is preliminary data.</text>
</comment>
<protein>
    <submittedName>
        <fullName evidence="1">Uncharacterized protein</fullName>
    </submittedName>
</protein>
<organism evidence="1">
    <name type="scientific">marine sediment metagenome</name>
    <dbReference type="NCBI Taxonomy" id="412755"/>
    <lineage>
        <taxon>unclassified sequences</taxon>
        <taxon>metagenomes</taxon>
        <taxon>ecological metagenomes</taxon>
    </lineage>
</organism>
<dbReference type="EMBL" id="LAZR01035003">
    <property type="protein sequence ID" value="KKL28703.1"/>
    <property type="molecule type" value="Genomic_DNA"/>
</dbReference>
<reference evidence="1" key="1">
    <citation type="journal article" date="2015" name="Nature">
        <title>Complex archaea that bridge the gap between prokaryotes and eukaryotes.</title>
        <authorList>
            <person name="Spang A."/>
            <person name="Saw J.H."/>
            <person name="Jorgensen S.L."/>
            <person name="Zaremba-Niedzwiedzka K."/>
            <person name="Martijn J."/>
            <person name="Lind A.E."/>
            <person name="van Eijk R."/>
            <person name="Schleper C."/>
            <person name="Guy L."/>
            <person name="Ettema T.J."/>
        </authorList>
    </citation>
    <scope>NUCLEOTIDE SEQUENCE</scope>
</reference>
<sequence length="108" mass="11954">MTSELLLVPPEVLMGEAGMCSLWAMAAIARVFQQNQHMNGWQPPNMKAILVASLWPILPDTSAGANYVFSTQDLEMDAVREIIGDAKPRVVWRCVAGGALNFYYLKVK</sequence>
<name>A0A0F9EY32_9ZZZZ</name>
<gene>
    <name evidence="1" type="ORF">LCGC14_2372490</name>
</gene>
<accession>A0A0F9EY32</accession>
<dbReference type="AlphaFoldDB" id="A0A0F9EY32"/>
<proteinExistence type="predicted"/>